<keyword evidence="2" id="KW-1185">Reference proteome</keyword>
<reference evidence="3" key="1">
    <citation type="submission" date="2025-08" db="UniProtKB">
        <authorList>
            <consortium name="RefSeq"/>
        </authorList>
    </citation>
    <scope>IDENTIFICATION</scope>
    <source>
        <strain evidence="3">15112-1751.03</strain>
        <tissue evidence="3">Whole Adult</tissue>
    </source>
</reference>
<organism evidence="2 3">
    <name type="scientific">Drosophila albomicans</name>
    <name type="common">Fruit fly</name>
    <dbReference type="NCBI Taxonomy" id="7291"/>
    <lineage>
        <taxon>Eukaryota</taxon>
        <taxon>Metazoa</taxon>
        <taxon>Ecdysozoa</taxon>
        <taxon>Arthropoda</taxon>
        <taxon>Hexapoda</taxon>
        <taxon>Insecta</taxon>
        <taxon>Pterygota</taxon>
        <taxon>Neoptera</taxon>
        <taxon>Endopterygota</taxon>
        <taxon>Diptera</taxon>
        <taxon>Brachycera</taxon>
        <taxon>Muscomorpha</taxon>
        <taxon>Ephydroidea</taxon>
        <taxon>Drosophilidae</taxon>
        <taxon>Drosophila</taxon>
    </lineage>
</organism>
<protein>
    <submittedName>
        <fullName evidence="3">Uncharacterized protein LOC117569039</fullName>
    </submittedName>
</protein>
<evidence type="ECO:0000313" key="2">
    <source>
        <dbReference type="Proteomes" id="UP000515160"/>
    </source>
</evidence>
<keyword evidence="1" id="KW-0732">Signal</keyword>
<dbReference type="OrthoDB" id="7996686at2759"/>
<sequence length="115" mass="13397">MVYIMQILVLITCCVAINIVYAYPTEQISSQSPRLSDDSEVEIQLPLTEAALRNLYRYERTLNRLRRAVAELDYEEAAADDMELAEINVFRPLFRYRAEIARQVKNPQQQPQQFG</sequence>
<evidence type="ECO:0000313" key="3">
    <source>
        <dbReference type="RefSeq" id="XP_034105929.1"/>
    </source>
</evidence>
<accession>A0A6P8WVD6</accession>
<dbReference type="AlphaFoldDB" id="A0A6P8WVD6"/>
<dbReference type="RefSeq" id="XP_034105929.1">
    <property type="nucleotide sequence ID" value="XM_034250038.2"/>
</dbReference>
<feature type="chain" id="PRO_5027545604" evidence="1">
    <location>
        <begin position="23"/>
        <end position="115"/>
    </location>
</feature>
<gene>
    <name evidence="3" type="primary">LOC117569039</name>
</gene>
<evidence type="ECO:0000256" key="1">
    <source>
        <dbReference type="SAM" id="SignalP"/>
    </source>
</evidence>
<proteinExistence type="predicted"/>
<dbReference type="Proteomes" id="UP000515160">
    <property type="component" value="Chromosome 3"/>
</dbReference>
<dbReference type="GeneID" id="117569039"/>
<name>A0A6P8WVD6_DROAB</name>
<feature type="signal peptide" evidence="1">
    <location>
        <begin position="1"/>
        <end position="22"/>
    </location>
</feature>